<reference evidence="2 3" key="1">
    <citation type="journal article" date="2018" name="Mol. Biol. Evol.">
        <title>Broad Genomic Sampling Reveals a Smut Pathogenic Ancestry of the Fungal Clade Ustilaginomycotina.</title>
        <authorList>
            <person name="Kijpornyongpan T."/>
            <person name="Mondo S.J."/>
            <person name="Barry K."/>
            <person name="Sandor L."/>
            <person name="Lee J."/>
            <person name="Lipzen A."/>
            <person name="Pangilinan J."/>
            <person name="LaButti K."/>
            <person name="Hainaut M."/>
            <person name="Henrissat B."/>
            <person name="Grigoriev I.V."/>
            <person name="Spatafora J.W."/>
            <person name="Aime M.C."/>
        </authorList>
    </citation>
    <scope>NUCLEOTIDE SEQUENCE [LARGE SCALE GENOMIC DNA]</scope>
    <source>
        <strain evidence="2 3">MCA 5214</strain>
    </source>
</reference>
<dbReference type="RefSeq" id="XP_025364527.1">
    <property type="nucleotide sequence ID" value="XM_025507909.1"/>
</dbReference>
<accession>A0A316V396</accession>
<gene>
    <name evidence="2" type="ORF">BDZ90DRAFT_257029</name>
</gene>
<name>A0A316V396_9BASI</name>
<evidence type="ECO:0000313" key="3">
    <source>
        <dbReference type="Proteomes" id="UP000245884"/>
    </source>
</evidence>
<feature type="compositionally biased region" description="Low complexity" evidence="1">
    <location>
        <begin position="93"/>
        <end position="110"/>
    </location>
</feature>
<feature type="compositionally biased region" description="Basic and acidic residues" evidence="1">
    <location>
        <begin position="35"/>
        <end position="46"/>
    </location>
</feature>
<dbReference type="Pfam" id="PF08576">
    <property type="entry name" value="DUF1764"/>
    <property type="match status" value="1"/>
</dbReference>
<feature type="region of interest" description="Disordered" evidence="1">
    <location>
        <begin position="1"/>
        <end position="144"/>
    </location>
</feature>
<dbReference type="EMBL" id="KZ819662">
    <property type="protein sequence ID" value="PWN29915.1"/>
    <property type="molecule type" value="Genomic_DNA"/>
</dbReference>
<dbReference type="GeneID" id="37029732"/>
<dbReference type="Proteomes" id="UP000245884">
    <property type="component" value="Unassembled WGS sequence"/>
</dbReference>
<dbReference type="OrthoDB" id="20835at2759"/>
<sequence length="206" mass="21785">MSEIDAIFGLDKAGSSSKGVAKVKQPVKTKTKKRKADDSKVSEPEGKASSSKSAETSDKKEKKKKEKKNKLDETPAESSSSAKKTAARPPPAVVHDPSAAAPSASSSATTKPPPAKKSKKGKSKEDAELAAFTSSRGLDDGRARTEEGYRIYSAEELGLNNDGGGTPLCPFDCNCCGLLTKENVKREECHHSSSSSSSLFVKSLQH</sequence>
<evidence type="ECO:0000256" key="1">
    <source>
        <dbReference type="SAM" id="MobiDB-lite"/>
    </source>
</evidence>
<protein>
    <submittedName>
        <fullName evidence="2">DUF1764-domain-containing protein</fullName>
    </submittedName>
</protein>
<evidence type="ECO:0000313" key="2">
    <source>
        <dbReference type="EMBL" id="PWN29915.1"/>
    </source>
</evidence>
<dbReference type="PANTHER" id="PTHR34066:SF1">
    <property type="entry name" value="DUF1764 FAMILY PROTEIN"/>
    <property type="match status" value="1"/>
</dbReference>
<dbReference type="InterPro" id="IPR013885">
    <property type="entry name" value="DUF1764_euk"/>
</dbReference>
<organism evidence="2 3">
    <name type="scientific">Jaminaea rosea</name>
    <dbReference type="NCBI Taxonomy" id="1569628"/>
    <lineage>
        <taxon>Eukaryota</taxon>
        <taxon>Fungi</taxon>
        <taxon>Dikarya</taxon>
        <taxon>Basidiomycota</taxon>
        <taxon>Ustilaginomycotina</taxon>
        <taxon>Exobasidiomycetes</taxon>
        <taxon>Microstromatales</taxon>
        <taxon>Microstromatales incertae sedis</taxon>
        <taxon>Jaminaea</taxon>
    </lineage>
</organism>
<keyword evidence="3" id="KW-1185">Reference proteome</keyword>
<proteinExistence type="predicted"/>
<dbReference type="PANTHER" id="PTHR34066">
    <property type="entry name" value="GROWTH FACTOR 2"/>
    <property type="match status" value="1"/>
</dbReference>
<feature type="compositionally biased region" description="Basic residues" evidence="1">
    <location>
        <begin position="25"/>
        <end position="34"/>
    </location>
</feature>
<dbReference type="AlphaFoldDB" id="A0A316V396"/>